<keyword evidence="2" id="KW-1185">Reference proteome</keyword>
<dbReference type="AlphaFoldDB" id="A0A4S4KJU3"/>
<comment type="caution">
    <text evidence="1">The sequence shown here is derived from an EMBL/GenBank/DDBJ whole genome shotgun (WGS) entry which is preliminary data.</text>
</comment>
<reference evidence="1 2" key="1">
    <citation type="submission" date="2019-02" db="EMBL/GenBank/DDBJ databases">
        <title>Genome sequencing of the rare red list fungi Phlebia centrifuga.</title>
        <authorList>
            <person name="Buettner E."/>
            <person name="Kellner H."/>
        </authorList>
    </citation>
    <scope>NUCLEOTIDE SEQUENCE [LARGE SCALE GENOMIC DNA]</scope>
    <source>
        <strain evidence="1 2">DSM 108282</strain>
    </source>
</reference>
<accession>A0A4S4KJU3</accession>
<dbReference type="Proteomes" id="UP000309038">
    <property type="component" value="Unassembled WGS sequence"/>
</dbReference>
<name>A0A4S4KJU3_9APHY</name>
<evidence type="ECO:0000313" key="1">
    <source>
        <dbReference type="EMBL" id="THG98236.1"/>
    </source>
</evidence>
<proteinExistence type="predicted"/>
<evidence type="ECO:0000313" key="2">
    <source>
        <dbReference type="Proteomes" id="UP000309038"/>
    </source>
</evidence>
<sequence length="167" mass="19200">MGSNYPDALADFMETAARPLENAHETAPGTRIYNREYFVTPRAQTHPGDVSFGDFQGLEQAEEQESFENFNQKVYYRIKWSDYPPFSAAKHVKKTRNGNVRCITRREIVVQVAEVTQAFIQKYSRYNTQDDTWRVGPSFIELQDLILIALDKVSNGSVQPVYKLARV</sequence>
<organism evidence="1 2">
    <name type="scientific">Hermanssonia centrifuga</name>
    <dbReference type="NCBI Taxonomy" id="98765"/>
    <lineage>
        <taxon>Eukaryota</taxon>
        <taxon>Fungi</taxon>
        <taxon>Dikarya</taxon>
        <taxon>Basidiomycota</taxon>
        <taxon>Agaricomycotina</taxon>
        <taxon>Agaricomycetes</taxon>
        <taxon>Polyporales</taxon>
        <taxon>Meruliaceae</taxon>
        <taxon>Hermanssonia</taxon>
    </lineage>
</organism>
<gene>
    <name evidence="1" type="ORF">EW026_g3916</name>
</gene>
<protein>
    <submittedName>
        <fullName evidence="1">Uncharacterized protein</fullName>
    </submittedName>
</protein>
<dbReference type="EMBL" id="SGPJ01000129">
    <property type="protein sequence ID" value="THG98236.1"/>
    <property type="molecule type" value="Genomic_DNA"/>
</dbReference>